<proteinExistence type="predicted"/>
<keyword evidence="7" id="KW-1185">Reference proteome</keyword>
<dbReference type="SUPFAM" id="SSF50044">
    <property type="entry name" value="SH3-domain"/>
    <property type="match status" value="1"/>
</dbReference>
<reference evidence="6" key="1">
    <citation type="journal article" date="2020" name="Fungal Divers.">
        <title>Resolving the Mortierellaceae phylogeny through synthesis of multi-gene phylogenetics and phylogenomics.</title>
        <authorList>
            <person name="Vandepol N."/>
            <person name="Liber J."/>
            <person name="Desiro A."/>
            <person name="Na H."/>
            <person name="Kennedy M."/>
            <person name="Barry K."/>
            <person name="Grigoriev I.V."/>
            <person name="Miller A.N."/>
            <person name="O'Donnell K."/>
            <person name="Stajich J.E."/>
            <person name="Bonito G."/>
        </authorList>
    </citation>
    <scope>NUCLEOTIDE SEQUENCE</scope>
    <source>
        <strain evidence="6">MES-2147</strain>
    </source>
</reference>
<keyword evidence="4" id="KW-0472">Membrane</keyword>
<gene>
    <name evidence="6" type="ORF">BGZ65_003479</name>
</gene>
<dbReference type="SMART" id="SM00326">
    <property type="entry name" value="SH3"/>
    <property type="match status" value="1"/>
</dbReference>
<dbReference type="Proteomes" id="UP000749646">
    <property type="component" value="Unassembled WGS sequence"/>
</dbReference>
<dbReference type="PROSITE" id="PS50002">
    <property type="entry name" value="SH3"/>
    <property type="match status" value="1"/>
</dbReference>
<accession>A0A9P6STI3</accession>
<keyword evidence="4" id="KW-1133">Transmembrane helix</keyword>
<sequence length="505" mass="52449">MTSVQSVCIPLTTSAACPSFSQFQVDTNAVANVNVMAGSIGISLNSFMDVKSMDLAIFNSTAFMSSPSTCTGYNPAQRIRYQDSILCTVLVQDKTSVACAKDTPNLCISSCTLFANNLKAMITKTCPSDGESLKRLNELNATCNGESKSWSGLQGSDSSCINATTNEAASCAGATCVSSTTSATTATGVLPPVPTTDNNDSNSDKSLSTSEGPGGLSTAALGGIIGGGVALLLLVFGLVCCIRRSKSTGSSKNNTTLARHMSNSSASKYKISAPKIQEEGFSTALPPSTSTSIPMTALPIITASDTMNDTTTAAMVAAAANRLSKQSGIAGGKQSYCQALYPYQASMADELDLTPGDIVSVDRVFDDGWAVGMNMNTSNEGAFPVVCVMFVDESALDDDFEDVNMHSMTPIAHREDDLANKSSSPRSSMPSRASSPVHLPRRHSSMIRDSAILPPGGLGATPVSSSPLAGGNGQGNLQLPVRDTIMSDSSSLNRWWEGEGSSIGK</sequence>
<protein>
    <recommendedName>
        <fullName evidence="5">SH3 domain-containing protein</fullName>
    </recommendedName>
</protein>
<evidence type="ECO:0000256" key="1">
    <source>
        <dbReference type="ARBA" id="ARBA00022443"/>
    </source>
</evidence>
<dbReference type="Gene3D" id="2.30.30.40">
    <property type="entry name" value="SH3 Domains"/>
    <property type="match status" value="1"/>
</dbReference>
<feature type="domain" description="SH3" evidence="5">
    <location>
        <begin position="332"/>
        <end position="393"/>
    </location>
</feature>
<feature type="region of interest" description="Disordered" evidence="3">
    <location>
        <begin position="411"/>
        <end position="479"/>
    </location>
</feature>
<dbReference type="EMBL" id="JAAAHW010000529">
    <property type="protein sequence ID" value="KAG0001440.1"/>
    <property type="molecule type" value="Genomic_DNA"/>
</dbReference>
<comment type="caution">
    <text evidence="6">The sequence shown here is derived from an EMBL/GenBank/DDBJ whole genome shotgun (WGS) entry which is preliminary data.</text>
</comment>
<name>A0A9P6STI3_9FUNG</name>
<evidence type="ECO:0000256" key="4">
    <source>
        <dbReference type="SAM" id="Phobius"/>
    </source>
</evidence>
<evidence type="ECO:0000313" key="7">
    <source>
        <dbReference type="Proteomes" id="UP000749646"/>
    </source>
</evidence>
<organism evidence="6 7">
    <name type="scientific">Modicella reniformis</name>
    <dbReference type="NCBI Taxonomy" id="1440133"/>
    <lineage>
        <taxon>Eukaryota</taxon>
        <taxon>Fungi</taxon>
        <taxon>Fungi incertae sedis</taxon>
        <taxon>Mucoromycota</taxon>
        <taxon>Mortierellomycotina</taxon>
        <taxon>Mortierellomycetes</taxon>
        <taxon>Mortierellales</taxon>
        <taxon>Mortierellaceae</taxon>
        <taxon>Modicella</taxon>
    </lineage>
</organism>
<evidence type="ECO:0000259" key="5">
    <source>
        <dbReference type="PROSITE" id="PS50002"/>
    </source>
</evidence>
<dbReference type="Pfam" id="PF00018">
    <property type="entry name" value="SH3_1"/>
    <property type="match status" value="1"/>
</dbReference>
<dbReference type="OrthoDB" id="5340910at2759"/>
<evidence type="ECO:0000256" key="3">
    <source>
        <dbReference type="SAM" id="MobiDB-lite"/>
    </source>
</evidence>
<feature type="transmembrane region" description="Helical" evidence="4">
    <location>
        <begin position="219"/>
        <end position="242"/>
    </location>
</feature>
<keyword evidence="1 2" id="KW-0728">SH3 domain</keyword>
<evidence type="ECO:0000313" key="6">
    <source>
        <dbReference type="EMBL" id="KAG0001440.1"/>
    </source>
</evidence>
<feature type="compositionally biased region" description="Low complexity" evidence="3">
    <location>
        <begin position="422"/>
        <end position="436"/>
    </location>
</feature>
<feature type="region of interest" description="Disordered" evidence="3">
    <location>
        <begin position="187"/>
        <end position="213"/>
    </location>
</feature>
<dbReference type="InterPro" id="IPR001452">
    <property type="entry name" value="SH3_domain"/>
</dbReference>
<dbReference type="AlphaFoldDB" id="A0A9P6STI3"/>
<dbReference type="InterPro" id="IPR036028">
    <property type="entry name" value="SH3-like_dom_sf"/>
</dbReference>
<evidence type="ECO:0000256" key="2">
    <source>
        <dbReference type="PROSITE-ProRule" id="PRU00192"/>
    </source>
</evidence>
<keyword evidence="4" id="KW-0812">Transmembrane</keyword>